<feature type="chain" id="PRO_5046374535" description="FAD-binding PCMH-type domain-containing protein" evidence="4">
    <location>
        <begin position="19"/>
        <end position="331"/>
    </location>
</feature>
<accession>A0ABP0HNH3</accession>
<feature type="compositionally biased region" description="Acidic residues" evidence="3">
    <location>
        <begin position="38"/>
        <end position="47"/>
    </location>
</feature>
<evidence type="ECO:0000256" key="4">
    <source>
        <dbReference type="SAM" id="SignalP"/>
    </source>
</evidence>
<comment type="caution">
    <text evidence="5">The sequence shown here is derived from an EMBL/GenBank/DDBJ whole genome shotgun (WGS) entry which is preliminary data.</text>
</comment>
<reference evidence="5 6" key="1">
    <citation type="submission" date="2024-02" db="EMBL/GenBank/DDBJ databases">
        <authorList>
            <person name="Chen Y."/>
            <person name="Shah S."/>
            <person name="Dougan E. K."/>
            <person name="Thang M."/>
            <person name="Chan C."/>
        </authorList>
    </citation>
    <scope>NUCLEOTIDE SEQUENCE [LARGE SCALE GENOMIC DNA]</scope>
</reference>
<organism evidence="5 6">
    <name type="scientific">Durusdinium trenchii</name>
    <dbReference type="NCBI Taxonomy" id="1381693"/>
    <lineage>
        <taxon>Eukaryota</taxon>
        <taxon>Sar</taxon>
        <taxon>Alveolata</taxon>
        <taxon>Dinophyceae</taxon>
        <taxon>Suessiales</taxon>
        <taxon>Symbiodiniaceae</taxon>
        <taxon>Durusdinium</taxon>
    </lineage>
</organism>
<dbReference type="Gene3D" id="3.30.465.10">
    <property type="match status" value="1"/>
</dbReference>
<sequence length="331" mass="36298">MSLTWALAFAFALGPLSADRQTDSSCQLQLRETRMDSEIESDTTETETTERTGKRKGQQPRGQQQRSRWFRDCVDAFAEEGYQLTVPAPGPMSLVNHSNYDLYLQASRLCQDFLFCAYQGCTPPKRGACAALQEDKIRQFAGYPGKLTAQLRRCPPDNLPFSVVTAETVSDIIDGIKSAKQLGTTVSVKTSGHNYAGSSTFHGSVSINMANYEKYSKSNILECGTLPEPVPTSMSNQKAVCKLAAARGKLAVVRVGGGENWNEVYSAVYWYQFPSQTTRRYHVVGGAAGTVSAAGGWLQVLVYQAPQACESGDTGWISSCRLRWCCRTANM</sequence>
<dbReference type="InterPro" id="IPR050432">
    <property type="entry name" value="FAD-linked_Oxidoreductases_BP"/>
</dbReference>
<evidence type="ECO:0000256" key="2">
    <source>
        <dbReference type="ARBA" id="ARBA00023002"/>
    </source>
</evidence>
<feature type="signal peptide" evidence="4">
    <location>
        <begin position="1"/>
        <end position="18"/>
    </location>
</feature>
<comment type="similarity">
    <text evidence="1">Belongs to the oxygen-dependent FAD-linked oxidoreductase family.</text>
</comment>
<evidence type="ECO:0000256" key="1">
    <source>
        <dbReference type="ARBA" id="ARBA00005466"/>
    </source>
</evidence>
<dbReference type="SUPFAM" id="SSF56176">
    <property type="entry name" value="FAD-binding/transporter-associated domain-like"/>
    <property type="match status" value="1"/>
</dbReference>
<dbReference type="PANTHER" id="PTHR13878">
    <property type="entry name" value="GULONOLACTONE OXIDASE"/>
    <property type="match status" value="1"/>
</dbReference>
<evidence type="ECO:0000313" key="5">
    <source>
        <dbReference type="EMBL" id="CAK8991071.1"/>
    </source>
</evidence>
<dbReference type="InterPro" id="IPR016169">
    <property type="entry name" value="FAD-bd_PCMH_sub2"/>
</dbReference>
<evidence type="ECO:0000256" key="3">
    <source>
        <dbReference type="SAM" id="MobiDB-lite"/>
    </source>
</evidence>
<feature type="region of interest" description="Disordered" evidence="3">
    <location>
        <begin position="32"/>
        <end position="67"/>
    </location>
</feature>
<dbReference type="EMBL" id="CAXAMN010000858">
    <property type="protein sequence ID" value="CAK8991071.1"/>
    <property type="molecule type" value="Genomic_DNA"/>
</dbReference>
<gene>
    <name evidence="5" type="ORF">CCMP2556_LOCUS2301</name>
</gene>
<proteinExistence type="inferred from homology"/>
<evidence type="ECO:0000313" key="6">
    <source>
        <dbReference type="Proteomes" id="UP001642484"/>
    </source>
</evidence>
<keyword evidence="2" id="KW-0560">Oxidoreductase</keyword>
<dbReference type="InterPro" id="IPR036318">
    <property type="entry name" value="FAD-bd_PCMH-like_sf"/>
</dbReference>
<dbReference type="PANTHER" id="PTHR13878:SF91">
    <property type="entry name" value="FAD BINDING DOMAIN PROTEIN (AFU_ORTHOLOGUE AFUA_6G12070)-RELATED"/>
    <property type="match status" value="1"/>
</dbReference>
<evidence type="ECO:0008006" key="7">
    <source>
        <dbReference type="Google" id="ProtNLM"/>
    </source>
</evidence>
<dbReference type="Proteomes" id="UP001642484">
    <property type="component" value="Unassembled WGS sequence"/>
</dbReference>
<name>A0ABP0HNH3_9DINO</name>
<keyword evidence="6" id="KW-1185">Reference proteome</keyword>
<keyword evidence="4" id="KW-0732">Signal</keyword>
<protein>
    <recommendedName>
        <fullName evidence="7">FAD-binding PCMH-type domain-containing protein</fullName>
    </recommendedName>
</protein>